<gene>
    <name evidence="7" type="ORF">H8S01_01425</name>
</gene>
<dbReference type="Pfam" id="PF00389">
    <property type="entry name" value="2-Hacid_dh"/>
    <property type="match status" value="1"/>
</dbReference>
<feature type="domain" description="D-isomer specific 2-hydroxyacid dehydrogenase catalytic" evidence="5">
    <location>
        <begin position="38"/>
        <end position="330"/>
    </location>
</feature>
<proteinExistence type="inferred from homology"/>
<sequence length="333" mass="36880">MKALIYTGHPAWKESLNPIIKSRWEQHINEIPEIESFRLYSVYHQSQKDIESQLKDEEILIGFNIDNYLNESFFERHPNLKYISTLAMGYGNFDRDAAKKHNVTLTNTVYGAQTIAQFTMALLLDICHDIRGNSDFIKKAPDNVLSGGTFFNPIDRQIELYGKTLGIIGLGHVGLWVARMAQGFGMKVIASSHHIKTGPEYASIEQVSTEEIYARADVISLNCSANPSTVNIINKESISKMKDGVIIINPSRGSLIDEDALCEALKSGKVYAAGLDATSADNSHSHIPLMDCPNAIITPHIAWSPSEAQLRVVDVAMANVKAWINGHPESSII</sequence>
<dbReference type="SUPFAM" id="SSF51735">
    <property type="entry name" value="NAD(P)-binding Rossmann-fold domains"/>
    <property type="match status" value="1"/>
</dbReference>
<evidence type="ECO:0000256" key="2">
    <source>
        <dbReference type="ARBA" id="ARBA00023002"/>
    </source>
</evidence>
<keyword evidence="8" id="KW-1185">Reference proteome</keyword>
<dbReference type="PANTHER" id="PTHR43761">
    <property type="entry name" value="D-ISOMER SPECIFIC 2-HYDROXYACID DEHYDROGENASE FAMILY PROTEIN (AFU_ORTHOLOGUE AFUA_1G13630)"/>
    <property type="match status" value="1"/>
</dbReference>
<evidence type="ECO:0000256" key="3">
    <source>
        <dbReference type="ARBA" id="ARBA00023027"/>
    </source>
</evidence>
<dbReference type="Gene3D" id="3.40.50.720">
    <property type="entry name" value="NAD(P)-binding Rossmann-like Domain"/>
    <property type="match status" value="2"/>
</dbReference>
<dbReference type="InterPro" id="IPR006139">
    <property type="entry name" value="D-isomer_2_OHA_DH_cat_dom"/>
</dbReference>
<reference evidence="7 8" key="1">
    <citation type="submission" date="2020-08" db="EMBL/GenBank/DDBJ databases">
        <title>Genome public.</title>
        <authorList>
            <person name="Liu C."/>
            <person name="Sun Q."/>
        </authorList>
    </citation>
    <scope>NUCLEOTIDE SEQUENCE [LARGE SCALE GENOMIC DNA]</scope>
    <source>
        <strain evidence="7 8">NSJ-43</strain>
    </source>
</reference>
<dbReference type="InterPro" id="IPR050418">
    <property type="entry name" value="D-iso_2-hydroxyacid_DH_PdxB"/>
</dbReference>
<keyword evidence="2 4" id="KW-0560">Oxidoreductase</keyword>
<name>A0ABR7FWP3_9FIRM</name>
<protein>
    <submittedName>
        <fullName evidence="7">D-2-hydroxyacid dehydrogenase</fullName>
    </submittedName>
</protein>
<dbReference type="SUPFAM" id="SSF52283">
    <property type="entry name" value="Formate/glycerate dehydrogenase catalytic domain-like"/>
    <property type="match status" value="1"/>
</dbReference>
<evidence type="ECO:0000259" key="5">
    <source>
        <dbReference type="Pfam" id="PF00389"/>
    </source>
</evidence>
<dbReference type="Pfam" id="PF02826">
    <property type="entry name" value="2-Hacid_dh_C"/>
    <property type="match status" value="1"/>
</dbReference>
<dbReference type="InterPro" id="IPR036291">
    <property type="entry name" value="NAD(P)-bd_dom_sf"/>
</dbReference>
<evidence type="ECO:0000256" key="4">
    <source>
        <dbReference type="RuleBase" id="RU003719"/>
    </source>
</evidence>
<dbReference type="InterPro" id="IPR029753">
    <property type="entry name" value="D-isomer_DH_CS"/>
</dbReference>
<dbReference type="PROSITE" id="PS00671">
    <property type="entry name" value="D_2_HYDROXYACID_DH_3"/>
    <property type="match status" value="1"/>
</dbReference>
<comment type="similarity">
    <text evidence="1 4">Belongs to the D-isomer specific 2-hydroxyacid dehydrogenase family.</text>
</comment>
<dbReference type="InterPro" id="IPR006140">
    <property type="entry name" value="D-isomer_DH_NAD-bd"/>
</dbReference>
<evidence type="ECO:0000256" key="1">
    <source>
        <dbReference type="ARBA" id="ARBA00005854"/>
    </source>
</evidence>
<dbReference type="EMBL" id="JACOPD010000001">
    <property type="protein sequence ID" value="MBC5679625.1"/>
    <property type="molecule type" value="Genomic_DNA"/>
</dbReference>
<keyword evidence="3" id="KW-0520">NAD</keyword>
<feature type="domain" description="D-isomer specific 2-hydroxyacid dehydrogenase NAD-binding" evidence="6">
    <location>
        <begin position="156"/>
        <end position="302"/>
    </location>
</feature>
<organism evidence="7 8">
    <name type="scientific">Lachnospira hominis</name>
    <name type="common">ex Liu et al. 2021</name>
    <dbReference type="NCBI Taxonomy" id="2763051"/>
    <lineage>
        <taxon>Bacteria</taxon>
        <taxon>Bacillati</taxon>
        <taxon>Bacillota</taxon>
        <taxon>Clostridia</taxon>
        <taxon>Lachnospirales</taxon>
        <taxon>Lachnospiraceae</taxon>
        <taxon>Lachnospira</taxon>
    </lineage>
</organism>
<comment type="caution">
    <text evidence="7">The sequence shown here is derived from an EMBL/GenBank/DDBJ whole genome shotgun (WGS) entry which is preliminary data.</text>
</comment>
<dbReference type="PANTHER" id="PTHR43761:SF1">
    <property type="entry name" value="D-ISOMER SPECIFIC 2-HYDROXYACID DEHYDROGENASE CATALYTIC DOMAIN-CONTAINING PROTEIN-RELATED"/>
    <property type="match status" value="1"/>
</dbReference>
<evidence type="ECO:0000313" key="8">
    <source>
        <dbReference type="Proteomes" id="UP000628463"/>
    </source>
</evidence>
<evidence type="ECO:0000313" key="7">
    <source>
        <dbReference type="EMBL" id="MBC5679625.1"/>
    </source>
</evidence>
<dbReference type="Proteomes" id="UP000628463">
    <property type="component" value="Unassembled WGS sequence"/>
</dbReference>
<accession>A0ABR7FWP3</accession>
<evidence type="ECO:0000259" key="6">
    <source>
        <dbReference type="Pfam" id="PF02826"/>
    </source>
</evidence>
<dbReference type="RefSeq" id="WP_186835909.1">
    <property type="nucleotide sequence ID" value="NZ_JACOPD010000001.1"/>
</dbReference>